<dbReference type="KEGG" id="fai:FAD_0738"/>
<dbReference type="GO" id="GO:0004034">
    <property type="term" value="F:aldose 1-epimerase activity"/>
    <property type="evidence" value="ECO:0007669"/>
    <property type="project" value="TreeGrafter"/>
</dbReference>
<keyword evidence="2" id="KW-1185">Reference proteome</keyword>
<dbReference type="PANTHER" id="PTHR10091:SF0">
    <property type="entry name" value="GALACTOSE MUTAROTASE"/>
    <property type="match status" value="1"/>
</dbReference>
<dbReference type="STRING" id="74969.FAD_0738"/>
<dbReference type="SUPFAM" id="SSF74650">
    <property type="entry name" value="Galactose mutarotase-like"/>
    <property type="match status" value="1"/>
</dbReference>
<dbReference type="GO" id="GO:0033499">
    <property type="term" value="P:galactose catabolic process via UDP-galactose, Leloir pathway"/>
    <property type="evidence" value="ECO:0007669"/>
    <property type="project" value="TreeGrafter"/>
</dbReference>
<dbReference type="EMBL" id="CP015363">
    <property type="protein sequence ID" value="ARD84642.1"/>
    <property type="molecule type" value="Genomic_DNA"/>
</dbReference>
<reference evidence="1 2" key="1">
    <citation type="submission" date="2011-10" db="EMBL/GenBank/DDBJ databases">
        <title>Metabolic and evolutionary patterns in the extreme acidophile Ferroplasma acidiphilum.</title>
        <authorList>
            <person name="Golyshina O.V."/>
            <person name="Kozyavkin S.A."/>
            <person name="Tatusov R.L."/>
            <person name="Slesarev A.I."/>
            <person name="Golyshin P.N."/>
        </authorList>
    </citation>
    <scope>NUCLEOTIDE SEQUENCE [LARGE SCALE GENOMIC DNA]</scope>
    <source>
        <strain evidence="2">Y</strain>
    </source>
</reference>
<dbReference type="Pfam" id="PF01263">
    <property type="entry name" value="Aldose_epim"/>
    <property type="match status" value="1"/>
</dbReference>
<gene>
    <name evidence="1" type="ORF">FAD_0738</name>
</gene>
<evidence type="ECO:0000313" key="1">
    <source>
        <dbReference type="EMBL" id="ARD84642.1"/>
    </source>
</evidence>
<dbReference type="OrthoDB" id="39584at2157"/>
<dbReference type="PANTHER" id="PTHR10091">
    <property type="entry name" value="ALDOSE-1-EPIMERASE"/>
    <property type="match status" value="1"/>
</dbReference>
<name>A0A1V0N3B4_9ARCH</name>
<dbReference type="AlphaFoldDB" id="A0A1V0N3B4"/>
<dbReference type="InterPro" id="IPR008183">
    <property type="entry name" value="Aldose_1/G6P_1-epimerase"/>
</dbReference>
<organism evidence="1 2">
    <name type="scientific">Ferroplasma acidiphilum</name>
    <dbReference type="NCBI Taxonomy" id="74969"/>
    <lineage>
        <taxon>Archaea</taxon>
        <taxon>Methanobacteriati</taxon>
        <taxon>Thermoplasmatota</taxon>
        <taxon>Thermoplasmata</taxon>
        <taxon>Thermoplasmatales</taxon>
        <taxon>Ferroplasmaceae</taxon>
        <taxon>Ferroplasma</taxon>
    </lineage>
</organism>
<dbReference type="Gene3D" id="2.70.98.10">
    <property type="match status" value="1"/>
</dbReference>
<dbReference type="Proteomes" id="UP000192050">
    <property type="component" value="Chromosome"/>
</dbReference>
<proteinExistence type="predicted"/>
<dbReference type="InterPro" id="IPR011013">
    <property type="entry name" value="Gal_mutarotase_sf_dom"/>
</dbReference>
<protein>
    <submittedName>
        <fullName evidence="1">Aldose 1-epimerase</fullName>
    </submittedName>
</protein>
<dbReference type="CDD" id="cd01081">
    <property type="entry name" value="Aldose_epim"/>
    <property type="match status" value="1"/>
</dbReference>
<dbReference type="GeneID" id="31676241"/>
<dbReference type="GO" id="GO:0006006">
    <property type="term" value="P:glucose metabolic process"/>
    <property type="evidence" value="ECO:0007669"/>
    <property type="project" value="TreeGrafter"/>
</dbReference>
<accession>A0A1V0N3B4</accession>
<dbReference type="InterPro" id="IPR014718">
    <property type="entry name" value="GH-type_carb-bd"/>
</dbReference>
<sequence>MIKLEYNGFHANFNPVGAYLEDLQKDGTSIIRKSSDKNSTHGGAAVLFPFGNRIQNAEYYFNNKQYSLPENDGKNSIHGLVRELAFDSNSGDKFIEFSSHFKSMFYPGEAYIKIKYEITGNLFVTSFYVKSLTSIIPVEIGFHPYFNVHGSYSISYNSRMKKFNYKDVYFPDGSTVDVDYNGKELNKIPLDNCFYLDSTVILKDEKHSIRMVRKNMPYLVLYNGQYAGNDSIAVEPMTGIPDVYHNHVGLVTLEKNAEFVCSYSIEVI</sequence>
<evidence type="ECO:0000313" key="2">
    <source>
        <dbReference type="Proteomes" id="UP000192050"/>
    </source>
</evidence>
<dbReference type="RefSeq" id="WP_081141888.1">
    <property type="nucleotide sequence ID" value="NZ_CP015363.1"/>
</dbReference>
<dbReference type="GO" id="GO:0030246">
    <property type="term" value="F:carbohydrate binding"/>
    <property type="evidence" value="ECO:0007669"/>
    <property type="project" value="InterPro"/>
</dbReference>